<dbReference type="RefSeq" id="WP_200244949.1">
    <property type="nucleotide sequence ID" value="NZ_NRRY01000022.1"/>
</dbReference>
<dbReference type="AlphaFoldDB" id="A0A9X1B4I2"/>
<evidence type="ECO:0000313" key="2">
    <source>
        <dbReference type="EMBL" id="MBK1619498.1"/>
    </source>
</evidence>
<comment type="caution">
    <text evidence="2">The sequence shown here is derived from an EMBL/GenBank/DDBJ whole genome shotgun (WGS) entry which is preliminary data.</text>
</comment>
<feature type="chain" id="PRO_5040917160" description="Lipoprotein" evidence="1">
    <location>
        <begin position="24"/>
        <end position="304"/>
    </location>
</feature>
<keyword evidence="1" id="KW-0732">Signal</keyword>
<protein>
    <recommendedName>
        <fullName evidence="4">Lipoprotein</fullName>
    </recommendedName>
</protein>
<name>A0A9X1B4I2_9GAMM</name>
<evidence type="ECO:0000313" key="3">
    <source>
        <dbReference type="Proteomes" id="UP001138768"/>
    </source>
</evidence>
<dbReference type="Proteomes" id="UP001138768">
    <property type="component" value="Unassembled WGS sequence"/>
</dbReference>
<feature type="signal peptide" evidence="1">
    <location>
        <begin position="1"/>
        <end position="23"/>
    </location>
</feature>
<evidence type="ECO:0000256" key="1">
    <source>
        <dbReference type="SAM" id="SignalP"/>
    </source>
</evidence>
<reference evidence="2 3" key="1">
    <citation type="journal article" date="2020" name="Microorganisms">
        <title>Osmotic Adaptation and Compatible Solute Biosynthesis of Phototrophic Bacteria as Revealed from Genome Analyses.</title>
        <authorList>
            <person name="Imhoff J.F."/>
            <person name="Rahn T."/>
            <person name="Kunzel S."/>
            <person name="Keller A."/>
            <person name="Neulinger S.C."/>
        </authorList>
    </citation>
    <scope>NUCLEOTIDE SEQUENCE [LARGE SCALE GENOMIC DNA]</scope>
    <source>
        <strain evidence="2 3">DSM 25653</strain>
    </source>
</reference>
<keyword evidence="3" id="KW-1185">Reference proteome</keyword>
<organism evidence="2 3">
    <name type="scientific">Lamprobacter modestohalophilus</name>
    <dbReference type="NCBI Taxonomy" id="1064514"/>
    <lineage>
        <taxon>Bacteria</taxon>
        <taxon>Pseudomonadati</taxon>
        <taxon>Pseudomonadota</taxon>
        <taxon>Gammaproteobacteria</taxon>
        <taxon>Chromatiales</taxon>
        <taxon>Chromatiaceae</taxon>
        <taxon>Lamprobacter</taxon>
    </lineage>
</organism>
<dbReference type="EMBL" id="NRRY01000022">
    <property type="protein sequence ID" value="MBK1619498.1"/>
    <property type="molecule type" value="Genomic_DNA"/>
</dbReference>
<dbReference type="Pfam" id="PF19795">
    <property type="entry name" value="DUF6279"/>
    <property type="match status" value="1"/>
</dbReference>
<sequence>MRPILIAILLSLLTAGCSSVQLAYNSADFFIERYADDYLGLDGAQMQHWSPVLETALERHRAEELPYLASFFAQAAQDAHQGFTRAKIDCLFDQFETIYQRHFRLASATAAPLLAGLSAQQIDRLAETFAEEDKDDAAKAGAEEAARRARKRAERYVDQMRWWFGDLSSAQRGLVTDVTRRIPDTAPAWYAYRAAKRNALIELLRGGASQASIEQFMIDWLVDYRDLPSTLATAQPALRNAFADLLLRLQPTLSDAQRERFIGRLEGLERDFMRLQKTPRLAPLHCGSGYNATEAHALEPRPSA</sequence>
<dbReference type="PROSITE" id="PS51257">
    <property type="entry name" value="PROKAR_LIPOPROTEIN"/>
    <property type="match status" value="1"/>
</dbReference>
<proteinExistence type="predicted"/>
<accession>A0A9X1B4I2</accession>
<gene>
    <name evidence="2" type="ORF">CKO42_13840</name>
</gene>
<evidence type="ECO:0008006" key="4">
    <source>
        <dbReference type="Google" id="ProtNLM"/>
    </source>
</evidence>